<dbReference type="AlphaFoldDB" id="A0A2L2XEZ9"/>
<dbReference type="EMBL" id="BFAV01000150">
    <property type="protein sequence ID" value="GBF34818.1"/>
    <property type="molecule type" value="Genomic_DNA"/>
</dbReference>
<dbReference type="InterPro" id="IPR011749">
    <property type="entry name" value="CHP02243"/>
</dbReference>
<protein>
    <submittedName>
        <fullName evidence="1">Uncharacterized protein</fullName>
    </submittedName>
</protein>
<reference evidence="2" key="1">
    <citation type="submission" date="2018-02" db="EMBL/GenBank/DDBJ databases">
        <title>Genome sequence of Desulfocucumis palustris strain NAW-5.</title>
        <authorList>
            <person name="Watanabe M."/>
            <person name="Kojima H."/>
            <person name="Fukui M."/>
        </authorList>
    </citation>
    <scope>NUCLEOTIDE SEQUENCE [LARGE SCALE GENOMIC DNA]</scope>
    <source>
        <strain evidence="2">NAW-5</strain>
    </source>
</reference>
<proteinExistence type="predicted"/>
<evidence type="ECO:0000313" key="1">
    <source>
        <dbReference type="EMBL" id="GBF34818.1"/>
    </source>
</evidence>
<evidence type="ECO:0000313" key="2">
    <source>
        <dbReference type="Proteomes" id="UP000239549"/>
    </source>
</evidence>
<sequence length="749" mass="83296">MLPLPDLDDRFFKQIVEESRRKIPRLAPQWTDENYHDPGITLIELFAWLTEMQQYHLNRITLKSELKFLKLLGMRLGDAAPARADVTFDGVTEPVMLPRAAKLEGADKVFETEEPLLLLPAKIEKVIVYDNNDSYDYTSINSHRGVTYFAFGREAAVGNRLYIGFDRALPLNRDIRLTVNLFDGYPVSLVCGGVPGQGVIPSAAVSWKYYGQGRGPEDVPGWFHLQVTGDGTAHMSRSGGITFRVPAPMRPAIIHPAGDASRFWICCTVEEGGYEVAPRVDGITLNAVSAVQRNTLSSVFAFSGNGKPGQSFEVEHYLAYYGINRVQVRDGEGNWRHWKRVEDLFTASSEALCYTLSKNPDSKKTVLLFGSGDKGAVPPQGEGNIRMISFLPGFAGKRILGRSNGLPNQSFNLYEYPVAGESLMIQVAAKLPGSGELVWRDWERVEDFDLSGPGDRHYILDPPTGEIQFGNNEQGAVPGPGEEDDICVIALQTGGGGDGNLKEHEINTIIERPEELREVGVTNPLPGSGGTDRETIDDARRRLRAEFKKQYRAVTCEDYEEIARSTPGLRVARVKAIPLFSPGLKDYPDNKAPAQVTVVVVPYSEQRKPAPGKGFLQTVKRHLDKHRMITTELHVIPPEYIKISVHAVVVTASYIKLDPGKIVEELDRFLDPLDESDGFRGWVFGRTVYKGDIYGVINRIEGVEYIKELWLNAEGVGIRKEMSGDIKIPPHGLVYSGEHEVETVSRREM</sequence>
<dbReference type="OrthoDB" id="9027184at2"/>
<dbReference type="RefSeq" id="WP_104372986.1">
    <property type="nucleotide sequence ID" value="NZ_BFAV01000150.1"/>
</dbReference>
<dbReference type="NCBIfam" id="TIGR02243">
    <property type="entry name" value="putative baseplate assembly protein"/>
    <property type="match status" value="1"/>
</dbReference>
<accession>A0A2L2XEZ9</accession>
<dbReference type="Proteomes" id="UP000239549">
    <property type="component" value="Unassembled WGS sequence"/>
</dbReference>
<comment type="caution">
    <text evidence="1">The sequence shown here is derived from an EMBL/GenBank/DDBJ whole genome shotgun (WGS) entry which is preliminary data.</text>
</comment>
<name>A0A2L2XEZ9_9FIRM</name>
<keyword evidence="2" id="KW-1185">Reference proteome</keyword>
<gene>
    <name evidence="1" type="ORF">DCCM_3938</name>
</gene>
<organism evidence="1 2">
    <name type="scientific">Desulfocucumis palustris</name>
    <dbReference type="NCBI Taxonomy" id="1898651"/>
    <lineage>
        <taxon>Bacteria</taxon>
        <taxon>Bacillati</taxon>
        <taxon>Bacillota</taxon>
        <taxon>Clostridia</taxon>
        <taxon>Eubacteriales</taxon>
        <taxon>Desulfocucumaceae</taxon>
        <taxon>Desulfocucumis</taxon>
    </lineage>
</organism>